<dbReference type="Proteomes" id="UP001515480">
    <property type="component" value="Unassembled WGS sequence"/>
</dbReference>
<dbReference type="GO" id="GO:0005634">
    <property type="term" value="C:nucleus"/>
    <property type="evidence" value="ECO:0007669"/>
    <property type="project" value="TreeGrafter"/>
</dbReference>
<dbReference type="InterPro" id="IPR055135">
    <property type="entry name" value="PRMT_dom"/>
</dbReference>
<proteinExistence type="predicted"/>
<protein>
    <recommendedName>
        <fullName evidence="2">type I protein arginine methyltransferase</fullName>
        <ecNumber evidence="2">2.1.1.319</ecNumber>
    </recommendedName>
</protein>
<dbReference type="GO" id="GO:0035242">
    <property type="term" value="F:protein-arginine omega-N asymmetric methyltransferase activity"/>
    <property type="evidence" value="ECO:0007669"/>
    <property type="project" value="UniProtKB-EC"/>
</dbReference>
<keyword evidence="19" id="KW-1185">Reference proteome</keyword>
<evidence type="ECO:0000256" key="8">
    <source>
        <dbReference type="ARBA" id="ARBA00022771"/>
    </source>
</evidence>
<feature type="domain" description="Protein arginine N-methyltransferase" evidence="17">
    <location>
        <begin position="433"/>
        <end position="587"/>
    </location>
</feature>
<keyword evidence="8" id="KW-0863">Zinc-finger</keyword>
<evidence type="ECO:0000256" key="13">
    <source>
        <dbReference type="SAM" id="Coils"/>
    </source>
</evidence>
<dbReference type="PANTHER" id="PTHR11006:SF53">
    <property type="entry name" value="PROTEIN ARGININE N-METHYLTRANSFERASE 3"/>
    <property type="match status" value="1"/>
</dbReference>
<dbReference type="GO" id="GO:0005829">
    <property type="term" value="C:cytosol"/>
    <property type="evidence" value="ECO:0007669"/>
    <property type="project" value="UniProtKB-SubCell"/>
</dbReference>
<evidence type="ECO:0000259" key="17">
    <source>
        <dbReference type="Pfam" id="PF22528"/>
    </source>
</evidence>
<evidence type="ECO:0000256" key="6">
    <source>
        <dbReference type="ARBA" id="ARBA00022691"/>
    </source>
</evidence>
<keyword evidence="13" id="KW-0175">Coiled coil</keyword>
<evidence type="ECO:0000259" key="16">
    <source>
        <dbReference type="Pfam" id="PF21137"/>
    </source>
</evidence>
<keyword evidence="5 12" id="KW-0808">Transferase</keyword>
<feature type="domain" description="Methyltransferase" evidence="15">
    <location>
        <begin position="325"/>
        <end position="424"/>
    </location>
</feature>
<dbReference type="InterPro" id="IPR025799">
    <property type="entry name" value="Arg_MeTrfase"/>
</dbReference>
<keyword evidence="7" id="KW-0479">Metal-binding</keyword>
<evidence type="ECO:0000313" key="19">
    <source>
        <dbReference type="Proteomes" id="UP001515480"/>
    </source>
</evidence>
<dbReference type="FunFam" id="3.40.50.150:FF:000003">
    <property type="entry name" value="Blast:Protein arginine N-methyltransferase 1"/>
    <property type="match status" value="1"/>
</dbReference>
<organism evidence="18 19">
    <name type="scientific">Prymnesium parvum</name>
    <name type="common">Toxic golden alga</name>
    <dbReference type="NCBI Taxonomy" id="97485"/>
    <lineage>
        <taxon>Eukaryota</taxon>
        <taxon>Haptista</taxon>
        <taxon>Haptophyta</taxon>
        <taxon>Prymnesiophyceae</taxon>
        <taxon>Prymnesiales</taxon>
        <taxon>Prymnesiaceae</taxon>
        <taxon>Prymnesium</taxon>
    </lineage>
</organism>
<dbReference type="Pfam" id="PF22528">
    <property type="entry name" value="PRMT_C"/>
    <property type="match status" value="1"/>
</dbReference>
<evidence type="ECO:0000256" key="14">
    <source>
        <dbReference type="SAM" id="MobiDB-lite"/>
    </source>
</evidence>
<feature type="compositionally biased region" description="Acidic residues" evidence="14">
    <location>
        <begin position="256"/>
        <end position="271"/>
    </location>
</feature>
<evidence type="ECO:0000256" key="4">
    <source>
        <dbReference type="ARBA" id="ARBA00022603"/>
    </source>
</evidence>
<feature type="domain" description="Protein arginine N-methyltransferase 3-like C2H2 zinc finger" evidence="16">
    <location>
        <begin position="63"/>
        <end position="115"/>
    </location>
</feature>
<dbReference type="SUPFAM" id="SSF57667">
    <property type="entry name" value="beta-beta-alpha zinc fingers"/>
    <property type="match status" value="1"/>
</dbReference>
<dbReference type="EC" id="2.1.1.319" evidence="2"/>
<dbReference type="AlphaFoldDB" id="A0AB34IIM5"/>
<evidence type="ECO:0000256" key="5">
    <source>
        <dbReference type="ARBA" id="ARBA00022679"/>
    </source>
</evidence>
<evidence type="ECO:0000256" key="10">
    <source>
        <dbReference type="ARBA" id="ARBA00047384"/>
    </source>
</evidence>
<evidence type="ECO:0000256" key="3">
    <source>
        <dbReference type="ARBA" id="ARBA00022490"/>
    </source>
</evidence>
<dbReference type="PROSITE" id="PS51678">
    <property type="entry name" value="SAM_MT_PRMT"/>
    <property type="match status" value="1"/>
</dbReference>
<reference evidence="18 19" key="1">
    <citation type="journal article" date="2024" name="Science">
        <title>Giant polyketide synthase enzymes in the biosynthesis of giant marine polyether toxins.</title>
        <authorList>
            <person name="Fallon T.R."/>
            <person name="Shende V.V."/>
            <person name="Wierzbicki I.H."/>
            <person name="Pendleton A.L."/>
            <person name="Watervoot N.F."/>
            <person name="Auber R.P."/>
            <person name="Gonzalez D.J."/>
            <person name="Wisecaver J.H."/>
            <person name="Moore B.S."/>
        </authorList>
    </citation>
    <scope>NUCLEOTIDE SEQUENCE [LARGE SCALE GENOMIC DNA]</scope>
    <source>
        <strain evidence="18 19">12B1</strain>
    </source>
</reference>
<evidence type="ECO:0000256" key="9">
    <source>
        <dbReference type="ARBA" id="ARBA00022833"/>
    </source>
</evidence>
<dbReference type="EMBL" id="JBGBPQ010000026">
    <property type="protein sequence ID" value="KAL1498887.1"/>
    <property type="molecule type" value="Genomic_DNA"/>
</dbReference>
<keyword evidence="4 12" id="KW-0489">Methyltransferase</keyword>
<name>A0AB34IIM5_PRYPA</name>
<keyword evidence="3" id="KW-0963">Cytoplasm</keyword>
<evidence type="ECO:0000256" key="12">
    <source>
        <dbReference type="PROSITE-ProRule" id="PRU01015"/>
    </source>
</evidence>
<dbReference type="Gene3D" id="3.40.50.150">
    <property type="entry name" value="Vaccinia Virus protein VP39"/>
    <property type="match status" value="1"/>
</dbReference>
<dbReference type="InterPro" id="IPR041698">
    <property type="entry name" value="Methyltransf_25"/>
</dbReference>
<dbReference type="GO" id="GO:0008270">
    <property type="term" value="F:zinc ion binding"/>
    <property type="evidence" value="ECO:0007669"/>
    <property type="project" value="UniProtKB-KW"/>
</dbReference>
<comment type="catalytic activity">
    <reaction evidence="10">
        <text>L-arginyl-[protein] + 2 S-adenosyl-L-methionine = N(omega),N(omega)-dimethyl-L-arginyl-[protein] + 2 S-adenosyl-L-homocysteine + 2 H(+)</text>
        <dbReference type="Rhea" id="RHEA:48096"/>
        <dbReference type="Rhea" id="RHEA-COMP:10532"/>
        <dbReference type="Rhea" id="RHEA-COMP:11991"/>
        <dbReference type="ChEBI" id="CHEBI:15378"/>
        <dbReference type="ChEBI" id="CHEBI:29965"/>
        <dbReference type="ChEBI" id="CHEBI:57856"/>
        <dbReference type="ChEBI" id="CHEBI:59789"/>
        <dbReference type="ChEBI" id="CHEBI:61897"/>
        <dbReference type="EC" id="2.1.1.319"/>
    </reaction>
    <physiologicalReaction direction="left-to-right" evidence="10">
        <dbReference type="Rhea" id="RHEA:48097"/>
    </physiologicalReaction>
</comment>
<accession>A0AB34IIM5</accession>
<feature type="compositionally biased region" description="Low complexity" evidence="14">
    <location>
        <begin position="236"/>
        <end position="253"/>
    </location>
</feature>
<gene>
    <name evidence="18" type="ORF">AB1Y20_013411</name>
</gene>
<dbReference type="PANTHER" id="PTHR11006">
    <property type="entry name" value="PROTEIN ARGININE N-METHYLTRANSFERASE"/>
    <property type="match status" value="1"/>
</dbReference>
<feature type="region of interest" description="Disordered" evidence="14">
    <location>
        <begin position="225"/>
        <end position="276"/>
    </location>
</feature>
<comment type="subcellular location">
    <subcellularLocation>
        <location evidence="1">Cytoplasm</location>
        <location evidence="1">Cytosol</location>
    </subcellularLocation>
</comment>
<keyword evidence="6 12" id="KW-0949">S-adenosyl-L-methionine</keyword>
<dbReference type="Pfam" id="PF21137">
    <property type="entry name" value="ANM3_C2H2_Zf"/>
    <property type="match status" value="1"/>
</dbReference>
<comment type="catalytic activity">
    <reaction evidence="11">
        <text>L-arginyl-[protein] + S-adenosyl-L-methionine = N(omega)-methyl-L-arginyl-[protein] + S-adenosyl-L-homocysteine + H(+)</text>
        <dbReference type="Rhea" id="RHEA:48100"/>
        <dbReference type="Rhea" id="RHEA-COMP:10532"/>
        <dbReference type="Rhea" id="RHEA-COMP:11990"/>
        <dbReference type="ChEBI" id="CHEBI:15378"/>
        <dbReference type="ChEBI" id="CHEBI:29965"/>
        <dbReference type="ChEBI" id="CHEBI:57856"/>
        <dbReference type="ChEBI" id="CHEBI:59789"/>
        <dbReference type="ChEBI" id="CHEBI:65280"/>
    </reaction>
    <physiologicalReaction direction="left-to-right" evidence="11">
        <dbReference type="Rhea" id="RHEA:48101"/>
    </physiologicalReaction>
</comment>
<dbReference type="CDD" id="cd02440">
    <property type="entry name" value="AdoMet_MTases"/>
    <property type="match status" value="1"/>
</dbReference>
<dbReference type="InterPro" id="IPR029063">
    <property type="entry name" value="SAM-dependent_MTases_sf"/>
</dbReference>
<dbReference type="InterPro" id="IPR049482">
    <property type="entry name" value="ANM3-like_C2H2_Zf"/>
</dbReference>
<keyword evidence="9" id="KW-0862">Zinc</keyword>
<dbReference type="Gene3D" id="2.70.160.11">
    <property type="entry name" value="Hnrnp arginine n-methyltransferase1"/>
    <property type="match status" value="1"/>
</dbReference>
<dbReference type="GO" id="GO:0032259">
    <property type="term" value="P:methylation"/>
    <property type="evidence" value="ECO:0007669"/>
    <property type="project" value="UniProtKB-KW"/>
</dbReference>
<feature type="coiled-coil region" evidence="13">
    <location>
        <begin position="142"/>
        <end position="169"/>
    </location>
</feature>
<dbReference type="InterPro" id="IPR036236">
    <property type="entry name" value="Znf_C2H2_sf"/>
</dbReference>
<comment type="caution">
    <text evidence="18">The sequence shown here is derived from an EMBL/GenBank/DDBJ whole genome shotgun (WGS) entry which is preliminary data.</text>
</comment>
<dbReference type="SUPFAM" id="SSF53335">
    <property type="entry name" value="S-adenosyl-L-methionine-dependent methyltransferases"/>
    <property type="match status" value="1"/>
</dbReference>
<evidence type="ECO:0000256" key="7">
    <source>
        <dbReference type="ARBA" id="ARBA00022723"/>
    </source>
</evidence>
<dbReference type="Pfam" id="PF13649">
    <property type="entry name" value="Methyltransf_25"/>
    <property type="match status" value="1"/>
</dbReference>
<evidence type="ECO:0000256" key="1">
    <source>
        <dbReference type="ARBA" id="ARBA00004514"/>
    </source>
</evidence>
<evidence type="ECO:0000313" key="18">
    <source>
        <dbReference type="EMBL" id="KAL1498887.1"/>
    </source>
</evidence>
<evidence type="ECO:0000256" key="2">
    <source>
        <dbReference type="ARBA" id="ARBA00011925"/>
    </source>
</evidence>
<evidence type="ECO:0000256" key="11">
    <source>
        <dbReference type="ARBA" id="ARBA00049303"/>
    </source>
</evidence>
<dbReference type="GO" id="GO:0042054">
    <property type="term" value="F:histone methyltransferase activity"/>
    <property type="evidence" value="ECO:0007669"/>
    <property type="project" value="TreeGrafter"/>
</dbReference>
<evidence type="ECO:0000259" key="15">
    <source>
        <dbReference type="Pfam" id="PF13649"/>
    </source>
</evidence>
<feature type="region of interest" description="Disordered" evidence="14">
    <location>
        <begin position="1"/>
        <end position="25"/>
    </location>
</feature>
<feature type="compositionally biased region" description="Acidic residues" evidence="14">
    <location>
        <begin position="13"/>
        <end position="25"/>
    </location>
</feature>
<sequence length="599" mass="65061">MLRGTSAPREDDPATSDDDGEWEEWAEEEDMPTVCLFSSRVFASAAECLSHAASEYALDLPRVVRDHRLDLYGRVKLVNFVRASVIAGASPADVLAAVGGAEAPRPWEDEKYLVPVLPDDPLLYSLSAAAAGGARGASGVGVAAEAEKMEEEEEEEEEAAIAAAALHETVAQMRREMSELLSGLEDKPAEAAREAAVVEAPAVKRGRGGGRGSNPAVGSYRVLGEEVREPPPPPEAAARSPPSEGGVRGAAAEGGREEEEKEAEEGEEEEKEEGRRMSALLESVGYFSTYARVRIHQEMLADRVRTDGYRAAIERNRSAFEGKVVLDVGCGTGILSLFAARAGARLVIGVEASDIIHHARSVVEANGLQGKIVLLHGEMEETCLPEGIEKVDVILSEWMGYACVFESMLSSVIDARDRFLAHGGCVLPTSCPMYVTASSHDTLAFWDTVQGFNMRAIAEEARKEVSVELVPAEAMLSRPALFRCIDCTTCKDSELDFTSYFQLQVSVEGMLRCLVIHFDTVFDLSGGERVEFSTASEAPPTHWKQTALYLNKPQHVQAGAVIEGHLILNRDYSYPRAYNISVTFSLGGEQCDTQTWRMR</sequence>